<name>A0A6B8KM00_9HYPH</name>
<gene>
    <name evidence="3" type="ORF">H2LOC_020460</name>
</gene>
<dbReference type="RefSeq" id="WP_136494505.1">
    <property type="nucleotide sequence ID" value="NZ_CP046052.1"/>
</dbReference>
<dbReference type="GO" id="GO:0016757">
    <property type="term" value="F:glycosyltransferase activity"/>
    <property type="evidence" value="ECO:0007669"/>
    <property type="project" value="InterPro"/>
</dbReference>
<organism evidence="3 4">
    <name type="scientific">Methylocystis heyeri</name>
    <dbReference type="NCBI Taxonomy" id="391905"/>
    <lineage>
        <taxon>Bacteria</taxon>
        <taxon>Pseudomonadati</taxon>
        <taxon>Pseudomonadota</taxon>
        <taxon>Alphaproteobacteria</taxon>
        <taxon>Hyphomicrobiales</taxon>
        <taxon>Methylocystaceae</taxon>
        <taxon>Methylocystis</taxon>
    </lineage>
</organism>
<evidence type="ECO:0000256" key="1">
    <source>
        <dbReference type="ARBA" id="ARBA00022679"/>
    </source>
</evidence>
<dbReference type="PANTHER" id="PTHR46401:SF2">
    <property type="entry name" value="GLYCOSYLTRANSFERASE WBBK-RELATED"/>
    <property type="match status" value="1"/>
</dbReference>
<keyword evidence="4" id="KW-1185">Reference proteome</keyword>
<dbReference type="EMBL" id="CP046052">
    <property type="protein sequence ID" value="QGM47858.1"/>
    <property type="molecule type" value="Genomic_DNA"/>
</dbReference>
<sequence>MLVFDLVLATRRKAMTGVERYGVHLFKAVSAIRPDTLAFVRDAEGFDPKLNVVQVPDIYRSWLMLPRKIARLGVKPEAVIFPTAPASPLFRATDMRLCRIIHDAFPWNRERAMPWKGRLLYRDVENFMARRYDTLLGTTEPVAKELQAQLNRQDIVAVGNAPGVDLDTASDAEIPGLPREFVLAVGTVEPRKNYDRLLSVVESGDAGALPVVLVGRPGWGEIAARVEEAARRRPERLIWLQNLNDDGALVRLYRQARCFVSLSRAEGFNMPLVESAMCGCAVVCSDLPIHREVAPPWARFITEDASQEEFWKLVGSAAAPAHDAVEAYKRRFGWGNVASRLLELLGEKDAGSASASLAGQRN</sequence>
<dbReference type="InterPro" id="IPR001296">
    <property type="entry name" value="Glyco_trans_1"/>
</dbReference>
<dbReference type="KEGG" id="mhey:H2LOC_020460"/>
<keyword evidence="1 3" id="KW-0808">Transferase</keyword>
<dbReference type="Gene3D" id="3.40.50.2000">
    <property type="entry name" value="Glycogen Phosphorylase B"/>
    <property type="match status" value="1"/>
</dbReference>
<dbReference type="AlphaFoldDB" id="A0A6B8KM00"/>
<evidence type="ECO:0000259" key="2">
    <source>
        <dbReference type="Pfam" id="PF00534"/>
    </source>
</evidence>
<evidence type="ECO:0000313" key="3">
    <source>
        <dbReference type="EMBL" id="QGM47858.1"/>
    </source>
</evidence>
<dbReference type="Proteomes" id="UP000309061">
    <property type="component" value="Chromosome"/>
</dbReference>
<reference evidence="3 4" key="1">
    <citation type="submission" date="2019-11" db="EMBL/GenBank/DDBJ databases">
        <title>The genome sequence of Methylocystis heyeri.</title>
        <authorList>
            <person name="Oshkin I.Y."/>
            <person name="Miroshnikov K."/>
            <person name="Dedysh S.N."/>
        </authorList>
    </citation>
    <scope>NUCLEOTIDE SEQUENCE [LARGE SCALE GENOMIC DNA]</scope>
    <source>
        <strain evidence="3 4">H2</strain>
    </source>
</reference>
<dbReference type="PANTHER" id="PTHR46401">
    <property type="entry name" value="GLYCOSYLTRANSFERASE WBBK-RELATED"/>
    <property type="match status" value="1"/>
</dbReference>
<dbReference type="Pfam" id="PF00534">
    <property type="entry name" value="Glycos_transf_1"/>
    <property type="match status" value="1"/>
</dbReference>
<protein>
    <submittedName>
        <fullName evidence="3">Glycosyltransferase</fullName>
    </submittedName>
</protein>
<dbReference type="SUPFAM" id="SSF53756">
    <property type="entry name" value="UDP-Glycosyltransferase/glycogen phosphorylase"/>
    <property type="match status" value="1"/>
</dbReference>
<evidence type="ECO:0000313" key="4">
    <source>
        <dbReference type="Proteomes" id="UP000309061"/>
    </source>
</evidence>
<proteinExistence type="predicted"/>
<accession>A0A6B8KM00</accession>
<dbReference type="OrthoDB" id="9790710at2"/>
<feature type="domain" description="Glycosyl transferase family 1" evidence="2">
    <location>
        <begin position="179"/>
        <end position="312"/>
    </location>
</feature>